<protein>
    <submittedName>
        <fullName evidence="1">Putative salivary secreted protein</fullName>
    </submittedName>
</protein>
<reference evidence="1" key="2">
    <citation type="submission" date="2008-03" db="EMBL/GenBank/DDBJ databases">
        <authorList>
            <person name="Li K.S."/>
            <person name="Guan Y."/>
            <person name="Wang J."/>
            <person name="Smith G.J.D."/>
            <person name="Xu K.M."/>
            <person name="Duan L."/>
            <person name="Rahardjo A.P."/>
            <person name="Puthavathana P."/>
            <person name="Buranathai C."/>
            <person name="Nguyen T.D."/>
            <person name="Estoepangestie A.T.S."/>
            <person name="Chaisingh A."/>
            <person name="Auewarakul P."/>
            <person name="Long H.T."/>
            <person name="Hanh N.T.H."/>
            <person name="Lim W."/>
            <person name="Webby R.J."/>
            <person name="Poon L.L.M."/>
            <person name="Chen H."/>
            <person name="Shortridge K.F."/>
            <person name="Yuen K.Y."/>
            <person name="Webster R.G."/>
            <person name="Peiris J.S.M."/>
        </authorList>
    </citation>
    <scope>NUCLEOTIDE SEQUENCE</scope>
    <source>
        <tissue evidence="1">Salivary glands</tissue>
    </source>
</reference>
<accession>B2D2D3</accession>
<sequence>YTNRDLKAEFHNGRLTGLKQARALRKVGDCERQVEGTNITWSCTVEFTALKAAYDGSARGENLAGINRSLDVEANFLHPRGVIQVQFFRSTLPILKSWRVLPLDMSLSFSREPDLNAQRRKSLEDEMKRHIGEAVTGVLYGPFQQDLNGTVSDAMVLRASFWR</sequence>
<feature type="non-terminal residue" evidence="1">
    <location>
        <position position="1"/>
    </location>
</feature>
<dbReference type="EMBL" id="EU574867">
    <property type="protein sequence ID" value="ACB70374.1"/>
    <property type="molecule type" value="mRNA"/>
</dbReference>
<dbReference type="AlphaFoldDB" id="B2D2D3"/>
<proteinExistence type="evidence at transcript level"/>
<evidence type="ECO:0000313" key="1">
    <source>
        <dbReference type="EMBL" id="ACB70374.1"/>
    </source>
</evidence>
<organism evidence="1">
    <name type="scientific">Ornithodoros coriaceus</name>
    <name type="common">Soft tick</name>
    <name type="synonym">Argasid tick</name>
    <dbReference type="NCBI Taxonomy" id="92741"/>
    <lineage>
        <taxon>Eukaryota</taxon>
        <taxon>Metazoa</taxon>
        <taxon>Ecdysozoa</taxon>
        <taxon>Arthropoda</taxon>
        <taxon>Chelicerata</taxon>
        <taxon>Arachnida</taxon>
        <taxon>Acari</taxon>
        <taxon>Parasitiformes</taxon>
        <taxon>Ixodida</taxon>
        <taxon>Ixodoidea</taxon>
        <taxon>Argasidae</taxon>
        <taxon>Ornithodorinae</taxon>
        <taxon>Ornithodoros</taxon>
    </lineage>
</organism>
<reference evidence="1" key="1">
    <citation type="journal article" date="2008" name="J. Proteomics">
        <title>An insight into the salivary transcriptome and proteome of the soft tick and vector of epizootic bovine abortion, Ornithodoros coriaceus.</title>
        <authorList>
            <person name="Francischetti I.M."/>
            <person name="Meng Z."/>
            <person name="Mans B.J."/>
            <person name="Gudderra N."/>
            <person name="Hall M."/>
            <person name="Veenstra T.D."/>
            <person name="Pham V.M."/>
            <person name="Kotsyfakis M."/>
            <person name="Ribeiro J.M."/>
        </authorList>
    </citation>
    <scope>NUCLEOTIDE SEQUENCE</scope>
    <source>
        <tissue evidence="1">Salivary glands</tissue>
    </source>
</reference>
<name>B2D2D3_ORNCO</name>